<dbReference type="EMBL" id="CYZP01000004">
    <property type="protein sequence ID" value="CUN61376.1"/>
    <property type="molecule type" value="Genomic_DNA"/>
</dbReference>
<dbReference type="GO" id="GO:0003700">
    <property type="term" value="F:DNA-binding transcription factor activity"/>
    <property type="evidence" value="ECO:0007669"/>
    <property type="project" value="InterPro"/>
</dbReference>
<sequence>MQTDSTQAAHELGDASFYLHDYHFRQDNHNGICTLQPQNRQGYGNIYQVQPTDGLFLSTGSWIPYASMERKYEINQKLVKIYYLESGGVTLIQNGRKAQPITEGIHLYLNKPSQGRVLYHPNIPISYASVLLFEDYIEKNLQDRFTPDDFDYAEVYDWKAFDYNTPEVGTLFLQIRDKLIAGETSRLYYESKVGELLSIVATNFHKQRQEIASKQPSLSKQEKKALESVRQAIEQNILNPPELSQLCKIAAMGQTKLRESFKKMYGVPIGTYIRQSKMKYASLLLKKNELSISSIAKHLGYQNASKFSSAFKNYFNQSPEIYRKNNYNIRKD</sequence>
<dbReference type="Pfam" id="PF12833">
    <property type="entry name" value="HTH_18"/>
    <property type="match status" value="1"/>
</dbReference>
<dbReference type="PANTHER" id="PTHR47893:SF1">
    <property type="entry name" value="REGULATORY PROTEIN PCHR"/>
    <property type="match status" value="1"/>
</dbReference>
<dbReference type="SMART" id="SM00342">
    <property type="entry name" value="HTH_ARAC"/>
    <property type="match status" value="1"/>
</dbReference>
<keyword evidence="1" id="KW-0805">Transcription regulation</keyword>
<proteinExistence type="predicted"/>
<evidence type="ECO:0000256" key="2">
    <source>
        <dbReference type="ARBA" id="ARBA00023125"/>
    </source>
</evidence>
<organism evidence="5 6">
    <name type="scientific">Blautia obeum</name>
    <dbReference type="NCBI Taxonomy" id="40520"/>
    <lineage>
        <taxon>Bacteria</taxon>
        <taxon>Bacillati</taxon>
        <taxon>Bacillota</taxon>
        <taxon>Clostridia</taxon>
        <taxon>Lachnospirales</taxon>
        <taxon>Lachnospiraceae</taxon>
        <taxon>Blautia</taxon>
    </lineage>
</organism>
<dbReference type="Gene3D" id="1.10.10.60">
    <property type="entry name" value="Homeodomain-like"/>
    <property type="match status" value="1"/>
</dbReference>
<gene>
    <name evidence="5" type="primary">btr_1</name>
    <name evidence="5" type="ORF">ERS852476_00604</name>
</gene>
<dbReference type="PANTHER" id="PTHR47893">
    <property type="entry name" value="REGULATORY PROTEIN PCHR"/>
    <property type="match status" value="1"/>
</dbReference>
<dbReference type="AlphaFoldDB" id="A0A173YE10"/>
<evidence type="ECO:0000256" key="1">
    <source>
        <dbReference type="ARBA" id="ARBA00023015"/>
    </source>
</evidence>
<keyword evidence="2" id="KW-0238">DNA-binding</keyword>
<dbReference type="InterPro" id="IPR018060">
    <property type="entry name" value="HTH_AraC"/>
</dbReference>
<dbReference type="InterPro" id="IPR020449">
    <property type="entry name" value="Tscrpt_reg_AraC-type_HTH"/>
</dbReference>
<dbReference type="GO" id="GO:0043565">
    <property type="term" value="F:sequence-specific DNA binding"/>
    <property type="evidence" value="ECO:0007669"/>
    <property type="project" value="InterPro"/>
</dbReference>
<evidence type="ECO:0000313" key="6">
    <source>
        <dbReference type="Proteomes" id="UP000095645"/>
    </source>
</evidence>
<accession>A0A173YE10</accession>
<evidence type="ECO:0000256" key="3">
    <source>
        <dbReference type="ARBA" id="ARBA00023163"/>
    </source>
</evidence>
<dbReference type="SUPFAM" id="SSF46689">
    <property type="entry name" value="Homeodomain-like"/>
    <property type="match status" value="1"/>
</dbReference>
<dbReference type="PROSITE" id="PS01124">
    <property type="entry name" value="HTH_ARAC_FAMILY_2"/>
    <property type="match status" value="1"/>
</dbReference>
<protein>
    <submittedName>
        <fullName evidence="5">Bacillibactin transport regulator</fullName>
    </submittedName>
</protein>
<feature type="domain" description="HTH araC/xylS-type" evidence="4">
    <location>
        <begin position="227"/>
        <end position="325"/>
    </location>
</feature>
<name>A0A173YE10_9FIRM</name>
<dbReference type="RefSeq" id="WP_015533384.1">
    <property type="nucleotide sequence ID" value="NZ_CYZP01000004.1"/>
</dbReference>
<dbReference type="Proteomes" id="UP000095645">
    <property type="component" value="Unassembled WGS sequence"/>
</dbReference>
<dbReference type="PRINTS" id="PR00032">
    <property type="entry name" value="HTHARAC"/>
</dbReference>
<reference evidence="5 6" key="1">
    <citation type="submission" date="2015-09" db="EMBL/GenBank/DDBJ databases">
        <authorList>
            <consortium name="Pathogen Informatics"/>
        </authorList>
    </citation>
    <scope>NUCLEOTIDE SEQUENCE [LARGE SCALE GENOMIC DNA]</scope>
    <source>
        <strain evidence="5 6">2789STDY5834861</strain>
    </source>
</reference>
<dbReference type="InterPro" id="IPR053142">
    <property type="entry name" value="PchR_regulatory_protein"/>
</dbReference>
<evidence type="ECO:0000259" key="4">
    <source>
        <dbReference type="PROSITE" id="PS01124"/>
    </source>
</evidence>
<evidence type="ECO:0000313" key="5">
    <source>
        <dbReference type="EMBL" id="CUN61376.1"/>
    </source>
</evidence>
<keyword evidence="3" id="KW-0804">Transcription</keyword>
<dbReference type="InterPro" id="IPR009057">
    <property type="entry name" value="Homeodomain-like_sf"/>
</dbReference>